<evidence type="ECO:0000313" key="1">
    <source>
        <dbReference type="EMBL" id="KAK3704715.1"/>
    </source>
</evidence>
<dbReference type="Proteomes" id="UP001281147">
    <property type="component" value="Unassembled WGS sequence"/>
</dbReference>
<name>A0ACC3MVW6_9PEZI</name>
<comment type="caution">
    <text evidence="1">The sequence shown here is derived from an EMBL/GenBank/DDBJ whole genome shotgun (WGS) entry which is preliminary data.</text>
</comment>
<gene>
    <name evidence="1" type="ORF">LTR37_013689</name>
</gene>
<organism evidence="1 2">
    <name type="scientific">Vermiconidia calcicola</name>
    <dbReference type="NCBI Taxonomy" id="1690605"/>
    <lineage>
        <taxon>Eukaryota</taxon>
        <taxon>Fungi</taxon>
        <taxon>Dikarya</taxon>
        <taxon>Ascomycota</taxon>
        <taxon>Pezizomycotina</taxon>
        <taxon>Dothideomycetes</taxon>
        <taxon>Dothideomycetidae</taxon>
        <taxon>Mycosphaerellales</taxon>
        <taxon>Extremaceae</taxon>
        <taxon>Vermiconidia</taxon>
    </lineage>
</organism>
<keyword evidence="2" id="KW-1185">Reference proteome</keyword>
<evidence type="ECO:0000313" key="2">
    <source>
        <dbReference type="Proteomes" id="UP001281147"/>
    </source>
</evidence>
<accession>A0ACC3MVW6</accession>
<proteinExistence type="predicted"/>
<dbReference type="EMBL" id="JAUTXU010000136">
    <property type="protein sequence ID" value="KAK3704715.1"/>
    <property type="molecule type" value="Genomic_DNA"/>
</dbReference>
<sequence>MYGLLLGVCVLITTFIFTVGRWTFDYFRDPKGLRRYPNMSAFSGISSVPYMILSYNGFRSKHVYDLHTSGKPVVRTGPNSLSFSDARAIKDVYGHATKCIKDDFYAIQKGTHTHLADVVDKKEHARKRKVLSSAYALKNLEEWEFKVADKVERMIAQFDKRVSEPGKEVVIDYRPWTNYFTLDAISDIGLSSPLGFLDQGDDITTGVRLDGSTYQCHFRECLYANSRATSVWAYCYDYYKEAIQFSKLSPYFNRLWKLNDNWDGIPRYLAAQRLKRYQAGEKLDDFFEALMHDTKMVDHNLEWGEVVAEINIMMNAGSTTTAISMANVMYQLLKNPQCMQKLRQEIDETLDDDEEIAPYEKVRYLPYLKAVLDESLRIFPPTSQSLTRETPREGSEIAGKYIAGGTTVSVSSYVAHRDPVLFPEPEKFTPERWLGESGKDLGPYFIAFSAGARGCIGRNIAYLEQAVLLASMVHRYDFGFATPGFEPGRYEWQNLHLTELPVKIRRRQRTVVDSNVV</sequence>
<reference evidence="1" key="1">
    <citation type="submission" date="2023-07" db="EMBL/GenBank/DDBJ databases">
        <title>Black Yeasts Isolated from many extreme environments.</title>
        <authorList>
            <person name="Coleine C."/>
            <person name="Stajich J.E."/>
            <person name="Selbmann L."/>
        </authorList>
    </citation>
    <scope>NUCLEOTIDE SEQUENCE</scope>
    <source>
        <strain evidence="1">CCFEE 5714</strain>
    </source>
</reference>
<protein>
    <submittedName>
        <fullName evidence="1">Uncharacterized protein</fullName>
    </submittedName>
</protein>